<keyword evidence="1" id="KW-0472">Membrane</keyword>
<sequence length="110" mass="11432">MTEWSFSDGLSTFALTTDDVAAFGTFTLDIINDLGGSLYYVFNELAYASFTVSNLVTSPTQLSFDFVAGAPSTYSFTLAAVPVPAAALLMLTALGGLAVSRRRSNGAAAA</sequence>
<accession>A0A2T6AG43</accession>
<dbReference type="RefSeq" id="WP_158274081.1">
    <property type="nucleotide sequence ID" value="NZ_BMEZ01000008.1"/>
</dbReference>
<comment type="caution">
    <text evidence="2">The sequence shown here is derived from an EMBL/GenBank/DDBJ whole genome shotgun (WGS) entry which is preliminary data.</text>
</comment>
<reference evidence="2 3" key="1">
    <citation type="submission" date="2018-04" db="EMBL/GenBank/DDBJ databases">
        <title>Genomic Encyclopedia of Archaeal and Bacterial Type Strains, Phase II (KMG-II): from individual species to whole genera.</title>
        <authorList>
            <person name="Goeker M."/>
        </authorList>
    </citation>
    <scope>NUCLEOTIDE SEQUENCE [LARGE SCALE GENOMIC DNA]</scope>
    <source>
        <strain evidence="2 3">DSM 29329</strain>
    </source>
</reference>
<dbReference type="InterPro" id="IPR013424">
    <property type="entry name" value="Ice-binding_C"/>
</dbReference>
<gene>
    <name evidence="2" type="ORF">C8N44_12571</name>
</gene>
<dbReference type="NCBIfam" id="TIGR02595">
    <property type="entry name" value="PEP_CTERM"/>
    <property type="match status" value="1"/>
</dbReference>
<dbReference type="NCBIfam" id="TIGR03370">
    <property type="entry name" value="VPLPA-CTERM"/>
    <property type="match status" value="1"/>
</dbReference>
<keyword evidence="1" id="KW-1133">Transmembrane helix</keyword>
<keyword evidence="1" id="KW-0812">Transmembrane</keyword>
<organism evidence="2 3">
    <name type="scientific">Allosediminivita pacifica</name>
    <dbReference type="NCBI Taxonomy" id="1267769"/>
    <lineage>
        <taxon>Bacteria</taxon>
        <taxon>Pseudomonadati</taxon>
        <taxon>Pseudomonadota</taxon>
        <taxon>Alphaproteobacteria</taxon>
        <taxon>Rhodobacterales</taxon>
        <taxon>Paracoccaceae</taxon>
        <taxon>Allosediminivita</taxon>
    </lineage>
</organism>
<evidence type="ECO:0000313" key="2">
    <source>
        <dbReference type="EMBL" id="PTX42775.1"/>
    </source>
</evidence>
<evidence type="ECO:0000313" key="3">
    <source>
        <dbReference type="Proteomes" id="UP000244069"/>
    </source>
</evidence>
<dbReference type="Proteomes" id="UP000244069">
    <property type="component" value="Unassembled WGS sequence"/>
</dbReference>
<dbReference type="AlphaFoldDB" id="A0A2T6AG43"/>
<protein>
    <submittedName>
        <fullName evidence="2">Putative secreted protein</fullName>
    </submittedName>
</protein>
<proteinExistence type="predicted"/>
<dbReference type="InterPro" id="IPR022472">
    <property type="entry name" value="VPLPA-CTERM"/>
</dbReference>
<evidence type="ECO:0000256" key="1">
    <source>
        <dbReference type="SAM" id="Phobius"/>
    </source>
</evidence>
<name>A0A2T6AG43_9RHOB</name>
<dbReference type="EMBL" id="QBKN01000025">
    <property type="protein sequence ID" value="PTX42775.1"/>
    <property type="molecule type" value="Genomic_DNA"/>
</dbReference>
<feature type="transmembrane region" description="Helical" evidence="1">
    <location>
        <begin position="74"/>
        <end position="99"/>
    </location>
</feature>
<keyword evidence="3" id="KW-1185">Reference proteome</keyword>